<dbReference type="Proteomes" id="UP001218188">
    <property type="component" value="Unassembled WGS sequence"/>
</dbReference>
<accession>A0AAD6WPP3</accession>
<name>A0AAD6WPP3_9AGAR</name>
<sequence>MLDDFARETLRLAGLGFYESKGFIACTRYTIPFTICGEAVRAAQTAVCLLHHLPDPSYSWLLLVVAQAQTGSDSTGDSDPHAQVIARAIAAFQYHNQQRVEKGLQPLESMVVLCIAMDDTRPTFYLVPLHSP</sequence>
<keyword evidence="2" id="KW-1185">Reference proteome</keyword>
<protein>
    <submittedName>
        <fullName evidence="1">Uncharacterized protein</fullName>
    </submittedName>
</protein>
<proteinExistence type="predicted"/>
<dbReference type="AlphaFoldDB" id="A0AAD6WPP3"/>
<reference evidence="1" key="1">
    <citation type="submission" date="2023-03" db="EMBL/GenBank/DDBJ databases">
        <title>Massive genome expansion in bonnet fungi (Mycena s.s.) driven by repeated elements and novel gene families across ecological guilds.</title>
        <authorList>
            <consortium name="Lawrence Berkeley National Laboratory"/>
            <person name="Harder C.B."/>
            <person name="Miyauchi S."/>
            <person name="Viragh M."/>
            <person name="Kuo A."/>
            <person name="Thoen E."/>
            <person name="Andreopoulos B."/>
            <person name="Lu D."/>
            <person name="Skrede I."/>
            <person name="Drula E."/>
            <person name="Henrissat B."/>
            <person name="Morin E."/>
            <person name="Kohler A."/>
            <person name="Barry K."/>
            <person name="LaButti K."/>
            <person name="Morin E."/>
            <person name="Salamov A."/>
            <person name="Lipzen A."/>
            <person name="Mereny Z."/>
            <person name="Hegedus B."/>
            <person name="Baldrian P."/>
            <person name="Stursova M."/>
            <person name="Weitz H."/>
            <person name="Taylor A."/>
            <person name="Grigoriev I.V."/>
            <person name="Nagy L.G."/>
            <person name="Martin F."/>
            <person name="Kauserud H."/>
        </authorList>
    </citation>
    <scope>NUCLEOTIDE SEQUENCE</scope>
    <source>
        <strain evidence="1">CBHHK200</strain>
    </source>
</reference>
<comment type="caution">
    <text evidence="1">The sequence shown here is derived from an EMBL/GenBank/DDBJ whole genome shotgun (WGS) entry which is preliminary data.</text>
</comment>
<evidence type="ECO:0000313" key="2">
    <source>
        <dbReference type="Proteomes" id="UP001218188"/>
    </source>
</evidence>
<gene>
    <name evidence="1" type="ORF">C8F04DRAFT_1049041</name>
</gene>
<evidence type="ECO:0000313" key="1">
    <source>
        <dbReference type="EMBL" id="KAJ7022433.1"/>
    </source>
</evidence>
<dbReference type="EMBL" id="JARJCM010000210">
    <property type="protein sequence ID" value="KAJ7022433.1"/>
    <property type="molecule type" value="Genomic_DNA"/>
</dbReference>
<organism evidence="1 2">
    <name type="scientific">Mycena alexandri</name>
    <dbReference type="NCBI Taxonomy" id="1745969"/>
    <lineage>
        <taxon>Eukaryota</taxon>
        <taxon>Fungi</taxon>
        <taxon>Dikarya</taxon>
        <taxon>Basidiomycota</taxon>
        <taxon>Agaricomycotina</taxon>
        <taxon>Agaricomycetes</taxon>
        <taxon>Agaricomycetidae</taxon>
        <taxon>Agaricales</taxon>
        <taxon>Marasmiineae</taxon>
        <taxon>Mycenaceae</taxon>
        <taxon>Mycena</taxon>
    </lineage>
</organism>